<proteinExistence type="predicted"/>
<comment type="caution">
    <text evidence="1">The sequence shown here is derived from an EMBL/GenBank/DDBJ whole genome shotgun (WGS) entry which is preliminary data.</text>
</comment>
<dbReference type="EMBL" id="QSHZ01000020">
    <property type="protein sequence ID" value="RHC54711.1"/>
    <property type="molecule type" value="Genomic_DNA"/>
</dbReference>
<protein>
    <submittedName>
        <fullName evidence="1">DNA-packaging protein</fullName>
    </submittedName>
</protein>
<dbReference type="Proteomes" id="UP000283975">
    <property type="component" value="Unassembled WGS sequence"/>
</dbReference>
<organism evidence="1 2">
    <name type="scientific">Enterocloster bolteae</name>
    <dbReference type="NCBI Taxonomy" id="208479"/>
    <lineage>
        <taxon>Bacteria</taxon>
        <taxon>Bacillati</taxon>
        <taxon>Bacillota</taxon>
        <taxon>Clostridia</taxon>
        <taxon>Lachnospirales</taxon>
        <taxon>Lachnospiraceae</taxon>
        <taxon>Enterocloster</taxon>
    </lineage>
</organism>
<dbReference type="InterPro" id="IPR009734">
    <property type="entry name" value="Myoviridae_GpU"/>
</dbReference>
<name>A0A414AT80_9FIRM</name>
<reference evidence="1 2" key="1">
    <citation type="submission" date="2018-08" db="EMBL/GenBank/DDBJ databases">
        <title>A genome reference for cultivated species of the human gut microbiota.</title>
        <authorList>
            <person name="Zou Y."/>
            <person name="Xue W."/>
            <person name="Luo G."/>
        </authorList>
    </citation>
    <scope>NUCLEOTIDE SEQUENCE [LARGE SCALE GENOMIC DNA]</scope>
    <source>
        <strain evidence="1 2">AM35-14</strain>
    </source>
</reference>
<dbReference type="RefSeq" id="WP_021894696.1">
    <property type="nucleotide sequence ID" value="NZ_JAWYMX010000113.1"/>
</dbReference>
<accession>A0A414AT80</accession>
<dbReference type="AlphaFoldDB" id="A0A414AT80"/>
<gene>
    <name evidence="1" type="ORF">DW839_18630</name>
</gene>
<sequence>MIGLLGSLRFRVNRKQVLTFNNFKRDVSATWNTIDRIGMKPLTEFGGAQLQKVTLEITLDASLGVKPRKLISAIDNMIETGEVNELIIGKKVVGKNKWVITKTSQEWNVILRGGELYRATLNVSLQEYV</sequence>
<evidence type="ECO:0000313" key="2">
    <source>
        <dbReference type="Proteomes" id="UP000283975"/>
    </source>
</evidence>
<evidence type="ECO:0000313" key="1">
    <source>
        <dbReference type="EMBL" id="RHC54711.1"/>
    </source>
</evidence>
<dbReference type="Pfam" id="PF06995">
    <property type="entry name" value="Phage_P2_GpU"/>
    <property type="match status" value="1"/>
</dbReference>